<dbReference type="AlphaFoldDB" id="A0AA37ULK4"/>
<dbReference type="EMBL" id="BQXU01000058">
    <property type="protein sequence ID" value="GKT51961.1"/>
    <property type="molecule type" value="Genomic_DNA"/>
</dbReference>
<organism evidence="1 2">
    <name type="scientific">Colletotrichum spaethianum</name>
    <dbReference type="NCBI Taxonomy" id="700344"/>
    <lineage>
        <taxon>Eukaryota</taxon>
        <taxon>Fungi</taxon>
        <taxon>Dikarya</taxon>
        <taxon>Ascomycota</taxon>
        <taxon>Pezizomycotina</taxon>
        <taxon>Sordariomycetes</taxon>
        <taxon>Hypocreomycetidae</taxon>
        <taxon>Glomerellales</taxon>
        <taxon>Glomerellaceae</taxon>
        <taxon>Colletotrichum</taxon>
        <taxon>Colletotrichum spaethianum species complex</taxon>
    </lineage>
</organism>
<sequence length="66" mass="7071">MPPADTTTLRPHPATLDHPFNLVPIDRQQDLGTALSELRYGVVYGSLCTIQKPELGSTAGILQAIA</sequence>
<accession>A0AA37ULK4</accession>
<dbReference type="GeneID" id="73332944"/>
<proteinExistence type="predicted"/>
<reference evidence="1 2" key="1">
    <citation type="submission" date="2022-03" db="EMBL/GenBank/DDBJ databases">
        <title>Genome data of Colletotrichum spp.</title>
        <authorList>
            <person name="Utami Y.D."/>
            <person name="Hiruma K."/>
        </authorList>
    </citation>
    <scope>NUCLEOTIDE SEQUENCE [LARGE SCALE GENOMIC DNA]</scope>
    <source>
        <strain evidence="1 2">MAFF 239500</strain>
    </source>
</reference>
<keyword evidence="2" id="KW-1185">Reference proteome</keyword>
<gene>
    <name evidence="1" type="ORF">ColSpa_12142</name>
</gene>
<protein>
    <submittedName>
        <fullName evidence="1">Uncharacterized protein</fullName>
    </submittedName>
</protein>
<evidence type="ECO:0000313" key="1">
    <source>
        <dbReference type="EMBL" id="GKT51961.1"/>
    </source>
</evidence>
<dbReference type="Proteomes" id="UP001055115">
    <property type="component" value="Unassembled WGS sequence"/>
</dbReference>
<dbReference type="RefSeq" id="XP_049134311.1">
    <property type="nucleotide sequence ID" value="XM_049278354.1"/>
</dbReference>
<evidence type="ECO:0000313" key="2">
    <source>
        <dbReference type="Proteomes" id="UP001055115"/>
    </source>
</evidence>
<comment type="caution">
    <text evidence="1">The sequence shown here is derived from an EMBL/GenBank/DDBJ whole genome shotgun (WGS) entry which is preliminary data.</text>
</comment>
<name>A0AA37ULK4_9PEZI</name>